<dbReference type="CDD" id="cd00081">
    <property type="entry name" value="Hint"/>
    <property type="match status" value="1"/>
</dbReference>
<dbReference type="AlphaFoldDB" id="A0A9N8J3D5"/>
<dbReference type="PROSITE" id="PS50853">
    <property type="entry name" value="FN3"/>
    <property type="match status" value="1"/>
</dbReference>
<proteinExistence type="predicted"/>
<dbReference type="Gene3D" id="2.170.16.10">
    <property type="entry name" value="Hedgehog/Intein (Hint) domain"/>
    <property type="match status" value="1"/>
</dbReference>
<dbReference type="SUPFAM" id="SSF49265">
    <property type="entry name" value="Fibronectin type III"/>
    <property type="match status" value="1"/>
</dbReference>
<dbReference type="InterPro" id="IPR003961">
    <property type="entry name" value="FN3_dom"/>
</dbReference>
<dbReference type="Pfam" id="PF19404">
    <property type="entry name" value="DUF5977"/>
    <property type="match status" value="1"/>
</dbReference>
<evidence type="ECO:0000313" key="3">
    <source>
        <dbReference type="EMBL" id="CAC9975546.1"/>
    </source>
</evidence>
<protein>
    <recommendedName>
        <fullName evidence="2">Fibronectin type-III domain-containing protein</fullName>
    </recommendedName>
</protein>
<accession>A0A9N8J3D5</accession>
<reference evidence="3 4" key="1">
    <citation type="submission" date="2020-06" db="EMBL/GenBank/DDBJ databases">
        <authorList>
            <person name="Criscuolo A."/>
        </authorList>
    </citation>
    <scope>NUCLEOTIDE SEQUENCE [LARGE SCALE GENOMIC DNA]</scope>
    <source>
        <strain evidence="3">PXU-55</strain>
    </source>
</reference>
<evidence type="ECO:0000256" key="1">
    <source>
        <dbReference type="SAM" id="MobiDB-lite"/>
    </source>
</evidence>
<dbReference type="InterPro" id="IPR013783">
    <property type="entry name" value="Ig-like_fold"/>
</dbReference>
<dbReference type="Gene3D" id="2.60.40.10">
    <property type="entry name" value="Immunoglobulins"/>
    <property type="match status" value="1"/>
</dbReference>
<dbReference type="InterPro" id="IPR046020">
    <property type="entry name" value="DUF5977"/>
</dbReference>
<gene>
    <name evidence="3" type="ORF">FLAPXU55_03260</name>
</gene>
<sequence>MANTGYKSFTLLERYYKDDGSSTGDTKPNVVTDPDYIAPIFDTTSCPQDVRYYNTEQTKTVTKNNCSAGEAGTEVTLTAYVNQFVSEISITDANNQAIAWLEENAQVYANNLGTCILNIPVISSTLSSDGMTINLSWIVPHDDVRITGYQLYRTLDLNGDWLPYRSINIPDLKSFSDTSLAANTTYYYKVATRSATGLSTPSNITSQTTGDNSTGGPGGSGGSCFVEGTLITLPDGSKKAIEELHLEQLLLSAEIETLIDTNNANELYKWSSVSLLERRITSPITKLTQKDAYKTIIVNDGLLEATPTHLQLIQRDGLWRFISLGDIQVGDNLYTINNEIIPVTSVRINLEKRRIFPLTLNPFHTYFANGILTHNYKEGENPNP</sequence>
<keyword evidence="4" id="KW-1185">Reference proteome</keyword>
<feature type="domain" description="Fibronectin type-III" evidence="2">
    <location>
        <begin position="119"/>
        <end position="212"/>
    </location>
</feature>
<dbReference type="RefSeq" id="WP_180859457.1">
    <property type="nucleotide sequence ID" value="NZ_CAIJDE010000049.1"/>
</dbReference>
<evidence type="ECO:0000313" key="4">
    <source>
        <dbReference type="Proteomes" id="UP000533639"/>
    </source>
</evidence>
<comment type="caution">
    <text evidence="3">The sequence shown here is derived from an EMBL/GenBank/DDBJ whole genome shotgun (WGS) entry which is preliminary data.</text>
</comment>
<organism evidence="3 4">
    <name type="scientific">Flavobacterium panici</name>
    <dbReference type="NCBI Taxonomy" id="2654843"/>
    <lineage>
        <taxon>Bacteria</taxon>
        <taxon>Pseudomonadati</taxon>
        <taxon>Bacteroidota</taxon>
        <taxon>Flavobacteriia</taxon>
        <taxon>Flavobacteriales</taxon>
        <taxon>Flavobacteriaceae</taxon>
        <taxon>Flavobacterium</taxon>
    </lineage>
</organism>
<dbReference type="InterPro" id="IPR036116">
    <property type="entry name" value="FN3_sf"/>
</dbReference>
<dbReference type="SUPFAM" id="SSF51294">
    <property type="entry name" value="Hedgehog/intein (Hint) domain"/>
    <property type="match status" value="1"/>
</dbReference>
<dbReference type="EMBL" id="CAIJDE010000049">
    <property type="protein sequence ID" value="CAC9975546.1"/>
    <property type="molecule type" value="Genomic_DNA"/>
</dbReference>
<evidence type="ECO:0000259" key="2">
    <source>
        <dbReference type="PROSITE" id="PS50853"/>
    </source>
</evidence>
<feature type="region of interest" description="Disordered" evidence="1">
    <location>
        <begin position="199"/>
        <end position="219"/>
    </location>
</feature>
<dbReference type="CDD" id="cd00063">
    <property type="entry name" value="FN3"/>
    <property type="match status" value="1"/>
</dbReference>
<dbReference type="Proteomes" id="UP000533639">
    <property type="component" value="Unassembled WGS sequence"/>
</dbReference>
<name>A0A9N8J3D5_9FLAO</name>
<dbReference type="InterPro" id="IPR036844">
    <property type="entry name" value="Hint_dom_sf"/>
</dbReference>